<evidence type="ECO:0000259" key="5">
    <source>
        <dbReference type="Pfam" id="PF04542"/>
    </source>
</evidence>
<dbReference type="EMBL" id="SJPN01000002">
    <property type="protein sequence ID" value="TWU06323.1"/>
    <property type="molecule type" value="Genomic_DNA"/>
</dbReference>
<keyword evidence="3" id="KW-0238">DNA-binding</keyword>
<accession>A0A5C6B2F3</accession>
<evidence type="ECO:0000313" key="7">
    <source>
        <dbReference type="Proteomes" id="UP000320176"/>
    </source>
</evidence>
<dbReference type="Pfam" id="PF04542">
    <property type="entry name" value="Sigma70_r2"/>
    <property type="match status" value="1"/>
</dbReference>
<name>A0A5C6B2F3_9BACT</name>
<dbReference type="InterPro" id="IPR014284">
    <property type="entry name" value="RNA_pol_sigma-70_dom"/>
</dbReference>
<dbReference type="GO" id="GO:0006352">
    <property type="term" value="P:DNA-templated transcription initiation"/>
    <property type="evidence" value="ECO:0007669"/>
    <property type="project" value="InterPro"/>
</dbReference>
<keyword evidence="1" id="KW-0805">Transcription regulation</keyword>
<dbReference type="GO" id="GO:0016987">
    <property type="term" value="F:sigma factor activity"/>
    <property type="evidence" value="ECO:0007669"/>
    <property type="project" value="UniProtKB-KW"/>
</dbReference>
<dbReference type="RefSeq" id="WP_146519419.1">
    <property type="nucleotide sequence ID" value="NZ_CP151726.1"/>
</dbReference>
<keyword evidence="7" id="KW-1185">Reference proteome</keyword>
<dbReference type="Gene3D" id="1.10.1740.10">
    <property type="match status" value="1"/>
</dbReference>
<dbReference type="InterPro" id="IPR039425">
    <property type="entry name" value="RNA_pol_sigma-70-like"/>
</dbReference>
<organism evidence="6 7">
    <name type="scientific">Stieleria varia</name>
    <dbReference type="NCBI Taxonomy" id="2528005"/>
    <lineage>
        <taxon>Bacteria</taxon>
        <taxon>Pseudomonadati</taxon>
        <taxon>Planctomycetota</taxon>
        <taxon>Planctomycetia</taxon>
        <taxon>Pirellulales</taxon>
        <taxon>Pirellulaceae</taxon>
        <taxon>Stieleria</taxon>
    </lineage>
</organism>
<gene>
    <name evidence="6" type="primary">sigE_8</name>
    <name evidence="6" type="ORF">Pla52n_20440</name>
</gene>
<reference evidence="6 7" key="1">
    <citation type="submission" date="2019-02" db="EMBL/GenBank/DDBJ databases">
        <title>Deep-cultivation of Planctomycetes and their phenomic and genomic characterization uncovers novel biology.</title>
        <authorList>
            <person name="Wiegand S."/>
            <person name="Jogler M."/>
            <person name="Boedeker C."/>
            <person name="Pinto D."/>
            <person name="Vollmers J."/>
            <person name="Rivas-Marin E."/>
            <person name="Kohn T."/>
            <person name="Peeters S.H."/>
            <person name="Heuer A."/>
            <person name="Rast P."/>
            <person name="Oberbeckmann S."/>
            <person name="Bunk B."/>
            <person name="Jeske O."/>
            <person name="Meyerdierks A."/>
            <person name="Storesund J.E."/>
            <person name="Kallscheuer N."/>
            <person name="Luecker S."/>
            <person name="Lage O.M."/>
            <person name="Pohl T."/>
            <person name="Merkel B.J."/>
            <person name="Hornburger P."/>
            <person name="Mueller R.-W."/>
            <person name="Bruemmer F."/>
            <person name="Labrenz M."/>
            <person name="Spormann A.M."/>
            <person name="Op Den Camp H."/>
            <person name="Overmann J."/>
            <person name="Amann R."/>
            <person name="Jetten M.S.M."/>
            <person name="Mascher T."/>
            <person name="Medema M.H."/>
            <person name="Devos D.P."/>
            <person name="Kaster A.-K."/>
            <person name="Ovreas L."/>
            <person name="Rohde M."/>
            <person name="Galperin M.Y."/>
            <person name="Jogler C."/>
        </authorList>
    </citation>
    <scope>NUCLEOTIDE SEQUENCE [LARGE SCALE GENOMIC DNA]</scope>
    <source>
        <strain evidence="6 7">Pla52n</strain>
    </source>
</reference>
<dbReference type="PANTHER" id="PTHR43133:SF8">
    <property type="entry name" value="RNA POLYMERASE SIGMA FACTOR HI_1459-RELATED"/>
    <property type="match status" value="1"/>
</dbReference>
<dbReference type="PANTHER" id="PTHR43133">
    <property type="entry name" value="RNA POLYMERASE ECF-TYPE SIGMA FACTO"/>
    <property type="match status" value="1"/>
</dbReference>
<sequence>MSQWPETSESLILRIRDPRDQRAWSQFIAIYQPVVFRLARMHGLQHADAEDLCQRVFISVTKAAESWEPQDGGPRFRNWLGRVARNSILNAVTRVKPDRALGGSSAGDRLLRVPDGDEMTTAIRSESRMEAFRWAAVQVQAEFNASTWTMFHETTIGNRSVAEVAAELGINSWIRTAIILNPLTGASQEAMVCKRVSDWYLPGIPINMEMLWRSSFSTAVLYARKYRLHCHPRFSSAKSVAFDWSE</sequence>
<keyword evidence="2" id="KW-0731">Sigma factor</keyword>
<dbReference type="GO" id="GO:0003677">
    <property type="term" value="F:DNA binding"/>
    <property type="evidence" value="ECO:0007669"/>
    <property type="project" value="UniProtKB-KW"/>
</dbReference>
<feature type="domain" description="RNA polymerase sigma-70 region 2" evidence="5">
    <location>
        <begin position="29"/>
        <end position="94"/>
    </location>
</feature>
<protein>
    <submittedName>
        <fullName evidence="6">ECF RNA polymerase sigma factor SigE</fullName>
    </submittedName>
</protein>
<dbReference type="InterPro" id="IPR007627">
    <property type="entry name" value="RNA_pol_sigma70_r2"/>
</dbReference>
<dbReference type="OrthoDB" id="258490at2"/>
<evidence type="ECO:0000256" key="2">
    <source>
        <dbReference type="ARBA" id="ARBA00023082"/>
    </source>
</evidence>
<dbReference type="SUPFAM" id="SSF88946">
    <property type="entry name" value="Sigma2 domain of RNA polymerase sigma factors"/>
    <property type="match status" value="1"/>
</dbReference>
<proteinExistence type="predicted"/>
<dbReference type="NCBIfam" id="TIGR02937">
    <property type="entry name" value="sigma70-ECF"/>
    <property type="match status" value="1"/>
</dbReference>
<comment type="caution">
    <text evidence="6">The sequence shown here is derived from an EMBL/GenBank/DDBJ whole genome shotgun (WGS) entry which is preliminary data.</text>
</comment>
<keyword evidence="4" id="KW-0804">Transcription</keyword>
<evidence type="ECO:0000256" key="4">
    <source>
        <dbReference type="ARBA" id="ARBA00023163"/>
    </source>
</evidence>
<evidence type="ECO:0000256" key="1">
    <source>
        <dbReference type="ARBA" id="ARBA00023015"/>
    </source>
</evidence>
<dbReference type="AlphaFoldDB" id="A0A5C6B2F3"/>
<dbReference type="InterPro" id="IPR013325">
    <property type="entry name" value="RNA_pol_sigma_r2"/>
</dbReference>
<dbReference type="Proteomes" id="UP000320176">
    <property type="component" value="Unassembled WGS sequence"/>
</dbReference>
<evidence type="ECO:0000313" key="6">
    <source>
        <dbReference type="EMBL" id="TWU06323.1"/>
    </source>
</evidence>
<evidence type="ECO:0000256" key="3">
    <source>
        <dbReference type="ARBA" id="ARBA00023125"/>
    </source>
</evidence>